<evidence type="ECO:0000313" key="2">
    <source>
        <dbReference type="EMBL" id="OGZ19176.1"/>
    </source>
</evidence>
<dbReference type="Proteomes" id="UP000177360">
    <property type="component" value="Unassembled WGS sequence"/>
</dbReference>
<dbReference type="SUPFAM" id="SSF49464">
    <property type="entry name" value="Carboxypeptidase regulatory domain-like"/>
    <property type="match status" value="1"/>
</dbReference>
<organism evidence="2 3">
    <name type="scientific">Candidatus Nealsonbacteria bacterium RIFCSPHIGHO2_01_FULL_38_55</name>
    <dbReference type="NCBI Taxonomy" id="1801664"/>
    <lineage>
        <taxon>Bacteria</taxon>
        <taxon>Candidatus Nealsoniibacteriota</taxon>
    </lineage>
</organism>
<feature type="transmembrane region" description="Helical" evidence="1">
    <location>
        <begin position="12"/>
        <end position="36"/>
    </location>
</feature>
<protein>
    <recommendedName>
        <fullName evidence="4">Carboxypeptidase regulatory-like domain-containing protein</fullName>
    </recommendedName>
</protein>
<gene>
    <name evidence="2" type="ORF">A2626_00110</name>
</gene>
<evidence type="ECO:0000256" key="1">
    <source>
        <dbReference type="SAM" id="Phobius"/>
    </source>
</evidence>
<keyword evidence="1" id="KW-0812">Transmembrane</keyword>
<proteinExistence type="predicted"/>
<dbReference type="InterPro" id="IPR008969">
    <property type="entry name" value="CarboxyPept-like_regulatory"/>
</dbReference>
<evidence type="ECO:0000313" key="3">
    <source>
        <dbReference type="Proteomes" id="UP000177360"/>
    </source>
</evidence>
<accession>A0A1G2E003</accession>
<dbReference type="Gene3D" id="2.60.40.1120">
    <property type="entry name" value="Carboxypeptidase-like, regulatory domain"/>
    <property type="match status" value="1"/>
</dbReference>
<keyword evidence="1" id="KW-0472">Membrane</keyword>
<sequence length="584" mass="63468">MYEKNRKENGMALMDALVGVFLVLIIFLGIFGAYLLGLKVVSQSRSRTDATSIANEKIEAIRNMSYSAVGVIGGYPSGGISQEENVARNGVNFTVTTRIDYINDSFDGVEGDSCPNDYKKADVRVSWSNQFSGDVDLMTDISPNGISQECADVGGTMSVAVFDASGISITGANVDVEDVVSGLEKSCITDSGTCLFVLPEAVGAYKIFVSKDNYSAERTYEKNELVGSVVLANPGKPHATIFEGQVTSISFSIDKLSGMSSDTQAPESVGWWTDIFTDQSKISSMSNVAVIDGEARLEDAHAEPSGYLISSAITSAQLINWKEFSFDNYEPANTSLKYQIFYFVVDLGDWILIPEADLPGNSVGFAVSPIDISGLNAIQYPEIRLKANFSTSDSSSTPVLYGWTISWRKSEPIKIPNLEFHLQGTKSLGTDSNGNPVYKYSEDHISDLSGRIDISDLEWDSYSFAVDKSATGFDLLSTEPVQPVDVLPDTIQPIILNLAAEDTLLATVKDSTSFDPIFAASVRVYNVYLEYDQLLPTNELGKAFFMPLEEANYNIEVQSPGYSIYTGTVFVSGSSAETIQLTRL</sequence>
<name>A0A1G2E003_9BACT</name>
<reference evidence="2 3" key="1">
    <citation type="journal article" date="2016" name="Nat. Commun.">
        <title>Thousands of microbial genomes shed light on interconnected biogeochemical processes in an aquifer system.</title>
        <authorList>
            <person name="Anantharaman K."/>
            <person name="Brown C.T."/>
            <person name="Hug L.A."/>
            <person name="Sharon I."/>
            <person name="Castelle C.J."/>
            <person name="Probst A.J."/>
            <person name="Thomas B.C."/>
            <person name="Singh A."/>
            <person name="Wilkins M.J."/>
            <person name="Karaoz U."/>
            <person name="Brodie E.L."/>
            <person name="Williams K.H."/>
            <person name="Hubbard S.S."/>
            <person name="Banfield J.F."/>
        </authorList>
    </citation>
    <scope>NUCLEOTIDE SEQUENCE [LARGE SCALE GENOMIC DNA]</scope>
</reference>
<dbReference type="AlphaFoldDB" id="A0A1G2E003"/>
<dbReference type="EMBL" id="MHLZ01000043">
    <property type="protein sequence ID" value="OGZ19176.1"/>
    <property type="molecule type" value="Genomic_DNA"/>
</dbReference>
<keyword evidence="1" id="KW-1133">Transmembrane helix</keyword>
<comment type="caution">
    <text evidence="2">The sequence shown here is derived from an EMBL/GenBank/DDBJ whole genome shotgun (WGS) entry which is preliminary data.</text>
</comment>
<evidence type="ECO:0008006" key="4">
    <source>
        <dbReference type="Google" id="ProtNLM"/>
    </source>
</evidence>